<dbReference type="GO" id="GO:0000287">
    <property type="term" value="F:magnesium ion binding"/>
    <property type="evidence" value="ECO:0007669"/>
    <property type="project" value="UniProtKB-UniRule"/>
</dbReference>
<dbReference type="GO" id="GO:0030145">
    <property type="term" value="F:manganese ion binding"/>
    <property type="evidence" value="ECO:0007669"/>
    <property type="project" value="UniProtKB-UniRule"/>
</dbReference>
<sequence>MTAAPINFDNSYARLPEGFFTKVKPAKASAPEVLALNESLAAELGIDAKWLKSKAGIDMLSGNALPDGAASIASAYAGHQFGNFVPQLGDGRALLIGEVIDTHGKRRDIQLKGSGITPFSRGGDGKAAIGPVLREYIVSEAMHALGIPTTRALAALVTGDDVIREDVLPGAILTRVASSHIRVGTFQFFYARSDTASLKALADHVIDRHYPDARDHENPYFSLLQNAVEKQANLIANWLMVGFIHGVMNTDNMSIAGETIDYGPCAFMDHFDPKTVYSAIDQGGRYAYGNQPSIGQWNLSALAQAMLPILDENEEQAIEYAKKALDVYPQAFEASYEKLIRSKLGLLKPDEGDIALWQDLTKHLAGNEVDFTQFFRALSKASSQPSMKDMAFHDLFGGPSMFDMWMVAYRSRLQLEDRSDEERQEAMLAVNPAYIPRNHLVNEALEEAQKGNMAFANKLMDVLSSPYEERAGFERYLLPPKPEEAITNTFCGT</sequence>
<keyword evidence="5 8" id="KW-0547">Nucleotide-binding</keyword>
<evidence type="ECO:0000256" key="7">
    <source>
        <dbReference type="ARBA" id="ARBA00022842"/>
    </source>
</evidence>
<keyword evidence="3 8" id="KW-0548">Nucleotidyltransferase</keyword>
<evidence type="ECO:0000256" key="5">
    <source>
        <dbReference type="ARBA" id="ARBA00022741"/>
    </source>
</evidence>
<comment type="cofactor">
    <cofactor evidence="8">
        <name>Mg(2+)</name>
        <dbReference type="ChEBI" id="CHEBI:18420"/>
    </cofactor>
    <cofactor evidence="8">
        <name>Mn(2+)</name>
        <dbReference type="ChEBI" id="CHEBI:29035"/>
    </cofactor>
</comment>
<feature type="binding site" evidence="8">
    <location>
        <position position="175"/>
    </location>
    <ligand>
        <name>ATP</name>
        <dbReference type="ChEBI" id="CHEBI:30616"/>
    </ligand>
</feature>
<feature type="binding site" evidence="8">
    <location>
        <position position="91"/>
    </location>
    <ligand>
        <name>ATP</name>
        <dbReference type="ChEBI" id="CHEBI:30616"/>
    </ligand>
</feature>
<keyword evidence="2 8" id="KW-0808">Transferase</keyword>
<feature type="binding site" evidence="8">
    <location>
        <position position="112"/>
    </location>
    <ligand>
        <name>ATP</name>
        <dbReference type="ChEBI" id="CHEBI:30616"/>
    </ligand>
</feature>
<reference evidence="9 10" key="1">
    <citation type="submission" date="2015-01" db="EMBL/GenBank/DDBJ databases">
        <title>Ahrensia donghaiensis sp. nov., a novel dimethylsulphoniopropionate-cleavage bacterium isolated from seawater and emended descriptions of the genus Ahrensia and Ahrensia kielensis.</title>
        <authorList>
            <person name="Liu J."/>
        </authorList>
    </citation>
    <scope>NUCLEOTIDE SEQUENCE [LARGE SCALE GENOMIC DNA]</scope>
    <source>
        <strain evidence="9 10">LZD062</strain>
    </source>
</reference>
<feature type="binding site" evidence="8">
    <location>
        <position position="89"/>
    </location>
    <ligand>
        <name>ATP</name>
        <dbReference type="ChEBI" id="CHEBI:30616"/>
    </ligand>
</feature>
<keyword evidence="7 8" id="KW-0460">Magnesium</keyword>
<evidence type="ECO:0000256" key="1">
    <source>
        <dbReference type="ARBA" id="ARBA00009747"/>
    </source>
</evidence>
<evidence type="ECO:0000256" key="4">
    <source>
        <dbReference type="ARBA" id="ARBA00022723"/>
    </source>
</evidence>
<dbReference type="PANTHER" id="PTHR32057:SF14">
    <property type="entry name" value="PROTEIN ADENYLYLTRANSFERASE SELO, MITOCHONDRIAL"/>
    <property type="match status" value="1"/>
</dbReference>
<dbReference type="Pfam" id="PF02696">
    <property type="entry name" value="SelO"/>
    <property type="match status" value="1"/>
</dbReference>
<evidence type="ECO:0000313" key="9">
    <source>
        <dbReference type="EMBL" id="KPB02579.1"/>
    </source>
</evidence>
<comment type="catalytic activity">
    <reaction evidence="8">
        <text>L-histidyl-[protein] + UTP = N(tele)-(5'-uridylyl)-L-histidyl-[protein] + diphosphate</text>
        <dbReference type="Rhea" id="RHEA:83891"/>
        <dbReference type="Rhea" id="RHEA-COMP:9745"/>
        <dbReference type="Rhea" id="RHEA-COMP:20239"/>
        <dbReference type="ChEBI" id="CHEBI:29979"/>
        <dbReference type="ChEBI" id="CHEBI:33019"/>
        <dbReference type="ChEBI" id="CHEBI:46398"/>
        <dbReference type="ChEBI" id="CHEBI:233474"/>
    </reaction>
</comment>
<dbReference type="InterPro" id="IPR003846">
    <property type="entry name" value="SelO"/>
</dbReference>
<feature type="binding site" evidence="8">
    <location>
        <position position="124"/>
    </location>
    <ligand>
        <name>ATP</name>
        <dbReference type="ChEBI" id="CHEBI:30616"/>
    </ligand>
</feature>
<comment type="caution">
    <text evidence="9">The sequence shown here is derived from an EMBL/GenBank/DDBJ whole genome shotgun (WGS) entry which is preliminary data.</text>
</comment>
<evidence type="ECO:0000256" key="6">
    <source>
        <dbReference type="ARBA" id="ARBA00022840"/>
    </source>
</evidence>
<organism evidence="9 10">
    <name type="scientific">Ahrensia marina</name>
    <dbReference type="NCBI Taxonomy" id="1514904"/>
    <lineage>
        <taxon>Bacteria</taxon>
        <taxon>Pseudomonadati</taxon>
        <taxon>Pseudomonadota</taxon>
        <taxon>Alphaproteobacteria</taxon>
        <taxon>Hyphomicrobiales</taxon>
        <taxon>Ahrensiaceae</taxon>
        <taxon>Ahrensia</taxon>
    </lineage>
</organism>
<dbReference type="HAMAP" id="MF_00692">
    <property type="entry name" value="SelO"/>
    <property type="match status" value="1"/>
</dbReference>
<dbReference type="GO" id="GO:0070733">
    <property type="term" value="F:AMPylase activity"/>
    <property type="evidence" value="ECO:0007669"/>
    <property type="project" value="UniProtKB-EC"/>
</dbReference>
<comment type="catalytic activity">
    <reaction evidence="8">
        <text>L-tyrosyl-[protein] + UTP = O-(5'-uridylyl)-L-tyrosyl-[protein] + diphosphate</text>
        <dbReference type="Rhea" id="RHEA:83887"/>
        <dbReference type="Rhea" id="RHEA-COMP:10136"/>
        <dbReference type="Rhea" id="RHEA-COMP:20238"/>
        <dbReference type="ChEBI" id="CHEBI:33019"/>
        <dbReference type="ChEBI" id="CHEBI:46398"/>
        <dbReference type="ChEBI" id="CHEBI:46858"/>
        <dbReference type="ChEBI" id="CHEBI:90602"/>
    </reaction>
</comment>
<feature type="active site" description="Proton acceptor" evidence="8">
    <location>
        <position position="251"/>
    </location>
</feature>
<dbReference type="NCBIfam" id="NF000658">
    <property type="entry name" value="PRK00029.1"/>
    <property type="match status" value="1"/>
</dbReference>
<keyword evidence="6 8" id="KW-0067">ATP-binding</keyword>
<feature type="binding site" evidence="8">
    <location>
        <position position="252"/>
    </location>
    <ligand>
        <name>Mg(2+)</name>
        <dbReference type="ChEBI" id="CHEBI:18420"/>
    </ligand>
</feature>
<dbReference type="PATRIC" id="fig|1514904.3.peg.1637"/>
<dbReference type="OrthoDB" id="9776281at2"/>
<dbReference type="GO" id="GO:0005524">
    <property type="term" value="F:ATP binding"/>
    <property type="evidence" value="ECO:0007669"/>
    <property type="project" value="UniProtKB-UniRule"/>
</dbReference>
<accession>A0A0M9GPU2</accession>
<dbReference type="EMBL" id="JXMU01000002">
    <property type="protein sequence ID" value="KPB02579.1"/>
    <property type="molecule type" value="Genomic_DNA"/>
</dbReference>
<dbReference type="Proteomes" id="UP000038011">
    <property type="component" value="Unassembled WGS sequence"/>
</dbReference>
<feature type="binding site" evidence="8">
    <location>
        <position position="261"/>
    </location>
    <ligand>
        <name>ATP</name>
        <dbReference type="ChEBI" id="CHEBI:30616"/>
    </ligand>
</feature>
<dbReference type="AlphaFoldDB" id="A0A0M9GPU2"/>
<comment type="catalytic activity">
    <reaction evidence="8">
        <text>L-seryl-[protein] + ATP = 3-O-(5'-adenylyl)-L-seryl-[protein] + diphosphate</text>
        <dbReference type="Rhea" id="RHEA:58120"/>
        <dbReference type="Rhea" id="RHEA-COMP:9863"/>
        <dbReference type="Rhea" id="RHEA-COMP:15073"/>
        <dbReference type="ChEBI" id="CHEBI:29999"/>
        <dbReference type="ChEBI" id="CHEBI:30616"/>
        <dbReference type="ChEBI" id="CHEBI:33019"/>
        <dbReference type="ChEBI" id="CHEBI:142516"/>
        <dbReference type="EC" id="2.7.7.108"/>
    </reaction>
</comment>
<comment type="similarity">
    <text evidence="1 8">Belongs to the SELO family.</text>
</comment>
<evidence type="ECO:0000256" key="8">
    <source>
        <dbReference type="HAMAP-Rule" id="MF_00692"/>
    </source>
</evidence>
<feature type="binding site" evidence="8">
    <location>
        <position position="261"/>
    </location>
    <ligand>
        <name>Mg(2+)</name>
        <dbReference type="ChEBI" id="CHEBI:18420"/>
    </ligand>
</feature>
<gene>
    <name evidence="8" type="primary">ydiU</name>
    <name evidence="8" type="synonym">selO</name>
    <name evidence="9" type="ORF">SU32_02180</name>
</gene>
<feature type="binding site" evidence="8">
    <location>
        <position position="125"/>
    </location>
    <ligand>
        <name>ATP</name>
        <dbReference type="ChEBI" id="CHEBI:30616"/>
    </ligand>
</feature>
<comment type="catalytic activity">
    <reaction evidence="8">
        <text>L-seryl-[protein] + UTP = O-(5'-uridylyl)-L-seryl-[protein] + diphosphate</text>
        <dbReference type="Rhea" id="RHEA:64604"/>
        <dbReference type="Rhea" id="RHEA-COMP:9863"/>
        <dbReference type="Rhea" id="RHEA-COMP:16635"/>
        <dbReference type="ChEBI" id="CHEBI:29999"/>
        <dbReference type="ChEBI" id="CHEBI:33019"/>
        <dbReference type="ChEBI" id="CHEBI:46398"/>
        <dbReference type="ChEBI" id="CHEBI:156051"/>
    </reaction>
</comment>
<evidence type="ECO:0000256" key="2">
    <source>
        <dbReference type="ARBA" id="ARBA00022679"/>
    </source>
</evidence>
<name>A0A0M9GPU2_9HYPH</name>
<dbReference type="RefSeq" id="WP_053997690.1">
    <property type="nucleotide sequence ID" value="NZ_JXMU01000002.1"/>
</dbReference>
<feature type="binding site" evidence="8">
    <location>
        <position position="182"/>
    </location>
    <ligand>
        <name>ATP</name>
        <dbReference type="ChEBI" id="CHEBI:30616"/>
    </ligand>
</feature>
<comment type="function">
    <text evidence="8">Nucleotidyltransferase involved in the post-translational modification of proteins. It can catalyze the addition of adenosine monophosphate (AMP) or uridine monophosphate (UMP) to a protein, resulting in modifications known as AMPylation and UMPylation.</text>
</comment>
<dbReference type="PANTHER" id="PTHR32057">
    <property type="entry name" value="PROTEIN ADENYLYLTRANSFERASE SELO, MITOCHONDRIAL"/>
    <property type="match status" value="1"/>
</dbReference>
<proteinExistence type="inferred from homology"/>
<keyword evidence="8" id="KW-0464">Manganese</keyword>
<dbReference type="STRING" id="1514904.SU32_02180"/>
<keyword evidence="10" id="KW-1185">Reference proteome</keyword>
<evidence type="ECO:0000313" key="10">
    <source>
        <dbReference type="Proteomes" id="UP000038011"/>
    </source>
</evidence>
<feature type="binding site" evidence="8">
    <location>
        <position position="92"/>
    </location>
    <ligand>
        <name>ATP</name>
        <dbReference type="ChEBI" id="CHEBI:30616"/>
    </ligand>
</feature>
<keyword evidence="4 8" id="KW-0479">Metal-binding</keyword>
<dbReference type="EC" id="2.7.7.108" evidence="8"/>
<evidence type="ECO:0000256" key="3">
    <source>
        <dbReference type="ARBA" id="ARBA00022695"/>
    </source>
</evidence>
<dbReference type="EC" id="2.7.7.-" evidence="8"/>
<comment type="catalytic activity">
    <reaction evidence="8">
        <text>L-threonyl-[protein] + ATP = 3-O-(5'-adenylyl)-L-threonyl-[protein] + diphosphate</text>
        <dbReference type="Rhea" id="RHEA:54292"/>
        <dbReference type="Rhea" id="RHEA-COMP:11060"/>
        <dbReference type="Rhea" id="RHEA-COMP:13847"/>
        <dbReference type="ChEBI" id="CHEBI:30013"/>
        <dbReference type="ChEBI" id="CHEBI:30616"/>
        <dbReference type="ChEBI" id="CHEBI:33019"/>
        <dbReference type="ChEBI" id="CHEBI:138113"/>
        <dbReference type="EC" id="2.7.7.108"/>
    </reaction>
</comment>
<protein>
    <recommendedName>
        <fullName evidence="8">Protein nucleotidyltransferase YdiU</fullName>
        <ecNumber evidence="8">2.7.7.-</ecNumber>
    </recommendedName>
    <alternativeName>
        <fullName evidence="8">Protein adenylyltransferase YdiU</fullName>
        <ecNumber evidence="8">2.7.7.108</ecNumber>
    </alternativeName>
    <alternativeName>
        <fullName evidence="8">Protein uridylyltransferase YdiU</fullName>
        <ecNumber evidence="8">2.7.7.-</ecNumber>
    </alternativeName>
</protein>
<comment type="catalytic activity">
    <reaction evidence="8">
        <text>L-tyrosyl-[protein] + ATP = O-(5'-adenylyl)-L-tyrosyl-[protein] + diphosphate</text>
        <dbReference type="Rhea" id="RHEA:54288"/>
        <dbReference type="Rhea" id="RHEA-COMP:10136"/>
        <dbReference type="Rhea" id="RHEA-COMP:13846"/>
        <dbReference type="ChEBI" id="CHEBI:30616"/>
        <dbReference type="ChEBI" id="CHEBI:33019"/>
        <dbReference type="ChEBI" id="CHEBI:46858"/>
        <dbReference type="ChEBI" id="CHEBI:83624"/>
        <dbReference type="EC" id="2.7.7.108"/>
    </reaction>
</comment>